<reference evidence="6 7" key="1">
    <citation type="submission" date="2019-05" db="EMBL/GenBank/DDBJ databases">
        <title>Identification and Biocontrol Activity Analysis of Biocontrol Strain PF-1 Based on Genome-wide Data.</title>
        <authorList>
            <person name="Qi J."/>
        </authorList>
    </citation>
    <scope>NUCLEOTIDE SEQUENCE [LARGE SCALE GENOMIC DNA]</scope>
    <source>
        <strain evidence="6 7">PF-1</strain>
    </source>
</reference>
<keyword evidence="4" id="KW-0804">Transcription</keyword>
<sequence length="286" mass="30881">MFDALLLRTFVAVVDEQGFSRAALKLHLTQSAVSGHLRRLEQQVGKPLLQRTTRSQQLTADGERLMAYARAILALNRDAWTELTRVPFHGRVGVGLSEDFADPRLLRALQDFAGRYPGIRLDVQVGIPGTLLDLLAQGNLQLVVGSLCETAEPGRLLWSEPLVWAGLVQPAGLLPDPLPLALFPEPCPYRAAALGRLAQAGIAQRTVMLCSSNWALRAAVLSGFAIAPMAASQLGAGLCTLGEEYGLPPLPDAQYRLFTAPEADQTVLAALSEVFVEYCSSRRSAL</sequence>
<protein>
    <submittedName>
        <fullName evidence="6">LysR family transcriptional regulator</fullName>
    </submittedName>
</protein>
<accession>A0ABY2VH84</accession>
<evidence type="ECO:0000313" key="7">
    <source>
        <dbReference type="Proteomes" id="UP000310095"/>
    </source>
</evidence>
<evidence type="ECO:0000259" key="5">
    <source>
        <dbReference type="PROSITE" id="PS50931"/>
    </source>
</evidence>
<dbReference type="SUPFAM" id="SSF53850">
    <property type="entry name" value="Periplasmic binding protein-like II"/>
    <property type="match status" value="1"/>
</dbReference>
<name>A0ABY2VH84_9PSED</name>
<keyword evidence="7" id="KW-1185">Reference proteome</keyword>
<evidence type="ECO:0000256" key="2">
    <source>
        <dbReference type="ARBA" id="ARBA00023015"/>
    </source>
</evidence>
<dbReference type="Gene3D" id="3.40.190.10">
    <property type="entry name" value="Periplasmic binding protein-like II"/>
    <property type="match status" value="2"/>
</dbReference>
<organism evidence="6 7">
    <name type="scientific">Pseudomonas protegens</name>
    <dbReference type="NCBI Taxonomy" id="380021"/>
    <lineage>
        <taxon>Bacteria</taxon>
        <taxon>Pseudomonadati</taxon>
        <taxon>Pseudomonadota</taxon>
        <taxon>Gammaproteobacteria</taxon>
        <taxon>Pseudomonadales</taxon>
        <taxon>Pseudomonadaceae</taxon>
        <taxon>Pseudomonas</taxon>
    </lineage>
</organism>
<dbReference type="InterPro" id="IPR036388">
    <property type="entry name" value="WH-like_DNA-bd_sf"/>
</dbReference>
<dbReference type="InterPro" id="IPR005119">
    <property type="entry name" value="LysR_subst-bd"/>
</dbReference>
<evidence type="ECO:0000256" key="1">
    <source>
        <dbReference type="ARBA" id="ARBA00009437"/>
    </source>
</evidence>
<dbReference type="EMBL" id="VAVY01000002">
    <property type="protein sequence ID" value="TMM63779.1"/>
    <property type="molecule type" value="Genomic_DNA"/>
</dbReference>
<dbReference type="InterPro" id="IPR036390">
    <property type="entry name" value="WH_DNA-bd_sf"/>
</dbReference>
<feature type="domain" description="HTH lysR-type" evidence="5">
    <location>
        <begin position="6"/>
        <end position="59"/>
    </location>
</feature>
<gene>
    <name evidence="6" type="ORF">FEF10_11035</name>
</gene>
<dbReference type="RefSeq" id="WP_011060353.1">
    <property type="nucleotide sequence ID" value="NZ_CP022097.2"/>
</dbReference>
<dbReference type="Gene3D" id="1.10.10.10">
    <property type="entry name" value="Winged helix-like DNA-binding domain superfamily/Winged helix DNA-binding domain"/>
    <property type="match status" value="1"/>
</dbReference>
<dbReference type="PRINTS" id="PR00039">
    <property type="entry name" value="HTHLYSR"/>
</dbReference>
<dbReference type="Proteomes" id="UP000310095">
    <property type="component" value="Unassembled WGS sequence"/>
</dbReference>
<dbReference type="Pfam" id="PF00126">
    <property type="entry name" value="HTH_1"/>
    <property type="match status" value="1"/>
</dbReference>
<dbReference type="Pfam" id="PF03466">
    <property type="entry name" value="LysR_substrate"/>
    <property type="match status" value="1"/>
</dbReference>
<evidence type="ECO:0000256" key="3">
    <source>
        <dbReference type="ARBA" id="ARBA00023125"/>
    </source>
</evidence>
<evidence type="ECO:0000313" key="6">
    <source>
        <dbReference type="EMBL" id="TMM63779.1"/>
    </source>
</evidence>
<dbReference type="InterPro" id="IPR000847">
    <property type="entry name" value="LysR_HTH_N"/>
</dbReference>
<keyword evidence="2" id="KW-0805">Transcription regulation</keyword>
<dbReference type="PANTHER" id="PTHR30579">
    <property type="entry name" value="TRANSCRIPTIONAL REGULATOR"/>
    <property type="match status" value="1"/>
</dbReference>
<comment type="similarity">
    <text evidence="1">Belongs to the LysR transcriptional regulatory family.</text>
</comment>
<proteinExistence type="inferred from homology"/>
<dbReference type="InterPro" id="IPR050176">
    <property type="entry name" value="LTTR"/>
</dbReference>
<dbReference type="PANTHER" id="PTHR30579:SF7">
    <property type="entry name" value="HTH-TYPE TRANSCRIPTIONAL REGULATOR LRHA-RELATED"/>
    <property type="match status" value="1"/>
</dbReference>
<comment type="caution">
    <text evidence="6">The sequence shown here is derived from an EMBL/GenBank/DDBJ whole genome shotgun (WGS) entry which is preliminary data.</text>
</comment>
<dbReference type="PROSITE" id="PS50931">
    <property type="entry name" value="HTH_LYSR"/>
    <property type="match status" value="1"/>
</dbReference>
<keyword evidence="3" id="KW-0238">DNA-binding</keyword>
<evidence type="ECO:0000256" key="4">
    <source>
        <dbReference type="ARBA" id="ARBA00023163"/>
    </source>
</evidence>
<dbReference type="SUPFAM" id="SSF46785">
    <property type="entry name" value="Winged helix' DNA-binding domain"/>
    <property type="match status" value="1"/>
</dbReference>